<reference evidence="3" key="1">
    <citation type="submission" date="2020-12" db="UniProtKB">
        <authorList>
            <consortium name="WormBaseParasite"/>
        </authorList>
    </citation>
    <scope>IDENTIFICATION</scope>
    <source>
        <strain evidence="3">MHco3</strain>
    </source>
</reference>
<accession>A0A7I5EB88</accession>
<evidence type="ECO:0000313" key="2">
    <source>
        <dbReference type="Proteomes" id="UP000025227"/>
    </source>
</evidence>
<dbReference type="AlphaFoldDB" id="A0A7I5EB88"/>
<feature type="compositionally biased region" description="Basic and acidic residues" evidence="1">
    <location>
        <begin position="10"/>
        <end position="19"/>
    </location>
</feature>
<organism evidence="2 3">
    <name type="scientific">Haemonchus contortus</name>
    <name type="common">Barber pole worm</name>
    <dbReference type="NCBI Taxonomy" id="6289"/>
    <lineage>
        <taxon>Eukaryota</taxon>
        <taxon>Metazoa</taxon>
        <taxon>Ecdysozoa</taxon>
        <taxon>Nematoda</taxon>
        <taxon>Chromadorea</taxon>
        <taxon>Rhabditida</taxon>
        <taxon>Rhabditina</taxon>
        <taxon>Rhabditomorpha</taxon>
        <taxon>Strongyloidea</taxon>
        <taxon>Trichostrongylidae</taxon>
        <taxon>Haemonchus</taxon>
    </lineage>
</organism>
<sequence>MIPNFVTDKQTNRQTDKQTNRQTDTPNLWFIYSKDKAGETSSTLFTAELLGINAISAIRPIDTEHIEQSQSDFASEISNFLYVDNVLLEGRTVEELI</sequence>
<name>A0A7I5EB88_HAECO</name>
<protein>
    <submittedName>
        <fullName evidence="3">Transcriptional regulator</fullName>
    </submittedName>
</protein>
<dbReference type="Proteomes" id="UP000025227">
    <property type="component" value="Unplaced"/>
</dbReference>
<proteinExistence type="predicted"/>
<keyword evidence="2" id="KW-1185">Reference proteome</keyword>
<feature type="region of interest" description="Disordered" evidence="1">
    <location>
        <begin position="1"/>
        <end position="22"/>
    </location>
</feature>
<evidence type="ECO:0000256" key="1">
    <source>
        <dbReference type="SAM" id="MobiDB-lite"/>
    </source>
</evidence>
<dbReference type="WBParaSite" id="HCON_00117980-00001">
    <property type="protein sequence ID" value="HCON_00117980-00001"/>
    <property type="gene ID" value="HCON_00117980"/>
</dbReference>
<evidence type="ECO:0000313" key="3">
    <source>
        <dbReference type="WBParaSite" id="HCON_00117980-00001"/>
    </source>
</evidence>